<accession>A0A437UN32</accession>
<name>A0A437UN32_ENTAV</name>
<dbReference type="AlphaFoldDB" id="A0A437UN32"/>
<sequence length="93" mass="10966">MDQSFSWLRRKYEWGNKKEYESRRARQYEIQVAIVDSVGMFLSNLTGQQGYESNLMKPYDEAFKNAKENITQNANDEGIDTTQWWKGSVNSEE</sequence>
<gene>
    <name evidence="2" type="ORF">EK398_09215</name>
</gene>
<proteinExistence type="predicted"/>
<evidence type="ECO:0000313" key="3">
    <source>
        <dbReference type="Proteomes" id="UP000288388"/>
    </source>
</evidence>
<reference evidence="2 3" key="1">
    <citation type="submission" date="2018-12" db="EMBL/GenBank/DDBJ databases">
        <title>A novel vanA-carrying plasmid in a clinical isolate of Enterococcus avium.</title>
        <authorList>
            <person name="Bernasconi O.J."/>
            <person name="Luzzaro F."/>
            <person name="Endimiani A."/>
        </authorList>
    </citation>
    <scope>NUCLEOTIDE SEQUENCE [LARGE SCALE GENOMIC DNA]</scope>
    <source>
        <strain evidence="2 3">LC0559/18</strain>
    </source>
</reference>
<comment type="caution">
    <text evidence="2">The sequence shown here is derived from an EMBL/GenBank/DDBJ whole genome shotgun (WGS) entry which is preliminary data.</text>
</comment>
<organism evidence="2 3">
    <name type="scientific">Enterococcus avium</name>
    <name type="common">Streptococcus avium</name>
    <dbReference type="NCBI Taxonomy" id="33945"/>
    <lineage>
        <taxon>Bacteria</taxon>
        <taxon>Bacillati</taxon>
        <taxon>Bacillota</taxon>
        <taxon>Bacilli</taxon>
        <taxon>Lactobacillales</taxon>
        <taxon>Enterococcaceae</taxon>
        <taxon>Enterococcus</taxon>
    </lineage>
</organism>
<dbReference type="EMBL" id="RYZS01000001">
    <property type="protein sequence ID" value="RVU95023.1"/>
    <property type="molecule type" value="Genomic_DNA"/>
</dbReference>
<evidence type="ECO:0000256" key="1">
    <source>
        <dbReference type="SAM" id="MobiDB-lite"/>
    </source>
</evidence>
<feature type="region of interest" description="Disordered" evidence="1">
    <location>
        <begin position="72"/>
        <end position="93"/>
    </location>
</feature>
<protein>
    <submittedName>
        <fullName evidence="2">Uncharacterized protein</fullName>
    </submittedName>
</protein>
<dbReference type="RefSeq" id="WP_070508839.1">
    <property type="nucleotide sequence ID" value="NZ_JAEMPA010000305.1"/>
</dbReference>
<evidence type="ECO:0000313" key="2">
    <source>
        <dbReference type="EMBL" id="RVU95023.1"/>
    </source>
</evidence>
<dbReference type="Proteomes" id="UP000288388">
    <property type="component" value="Unassembled WGS sequence"/>
</dbReference>